<proteinExistence type="predicted"/>
<protein>
    <submittedName>
        <fullName evidence="2">Uncharacterized protein</fullName>
    </submittedName>
</protein>
<feature type="compositionally biased region" description="Basic and acidic residues" evidence="1">
    <location>
        <begin position="9"/>
        <end position="23"/>
    </location>
</feature>
<feature type="compositionally biased region" description="Low complexity" evidence="1">
    <location>
        <begin position="97"/>
        <end position="106"/>
    </location>
</feature>
<feature type="compositionally biased region" description="Basic residues" evidence="1">
    <location>
        <begin position="78"/>
        <end position="91"/>
    </location>
</feature>
<feature type="compositionally biased region" description="Basic residues" evidence="1">
    <location>
        <begin position="111"/>
        <end position="124"/>
    </location>
</feature>
<dbReference type="Gramene" id="PUZ67060">
    <property type="protein sequence ID" value="PUZ67060"/>
    <property type="gene ID" value="GQ55_3G401600"/>
</dbReference>
<evidence type="ECO:0000313" key="3">
    <source>
        <dbReference type="Proteomes" id="UP000244336"/>
    </source>
</evidence>
<sequence>MYIPGGAPKWDRRQRGAGTRDRGGGAPARDGWQRGATRATGRRRLCTGRLAARCSLARPGGSGDGRGHRGGAPTRTTGRQRTRARDGRRRGRDAAPRARWAASPPRSTERQRRRARPRSPRKRPGGSAPTRSTGTNKLSLTMDRRTYLCYFYESLNNPPSRPQRNQCRTSLP</sequence>
<dbReference type="AlphaFoldDB" id="A0A2T7EGV7"/>
<reference evidence="2 3" key="1">
    <citation type="submission" date="2018-04" db="EMBL/GenBank/DDBJ databases">
        <title>WGS assembly of Panicum hallii var. hallii HAL2.</title>
        <authorList>
            <person name="Lovell J."/>
            <person name="Jenkins J."/>
            <person name="Lowry D."/>
            <person name="Mamidi S."/>
            <person name="Sreedasyam A."/>
            <person name="Weng X."/>
            <person name="Barry K."/>
            <person name="Bonette J."/>
            <person name="Campitelli B."/>
            <person name="Daum C."/>
            <person name="Gordon S."/>
            <person name="Gould B."/>
            <person name="Lipzen A."/>
            <person name="MacQueen A."/>
            <person name="Palacio-Mejia J."/>
            <person name="Plott C."/>
            <person name="Shakirov E."/>
            <person name="Shu S."/>
            <person name="Yoshinaga Y."/>
            <person name="Zane M."/>
            <person name="Rokhsar D."/>
            <person name="Grimwood J."/>
            <person name="Schmutz J."/>
            <person name="Juenger T."/>
        </authorList>
    </citation>
    <scope>NUCLEOTIDE SEQUENCE [LARGE SCALE GENOMIC DNA]</scope>
    <source>
        <strain evidence="3">cv. HAL2</strain>
    </source>
</reference>
<dbReference type="Proteomes" id="UP000244336">
    <property type="component" value="Chromosome 3"/>
</dbReference>
<gene>
    <name evidence="2" type="ORF">GQ55_3G401600</name>
</gene>
<organism evidence="2 3">
    <name type="scientific">Panicum hallii var. hallii</name>
    <dbReference type="NCBI Taxonomy" id="1504633"/>
    <lineage>
        <taxon>Eukaryota</taxon>
        <taxon>Viridiplantae</taxon>
        <taxon>Streptophyta</taxon>
        <taxon>Embryophyta</taxon>
        <taxon>Tracheophyta</taxon>
        <taxon>Spermatophyta</taxon>
        <taxon>Magnoliopsida</taxon>
        <taxon>Liliopsida</taxon>
        <taxon>Poales</taxon>
        <taxon>Poaceae</taxon>
        <taxon>PACMAD clade</taxon>
        <taxon>Panicoideae</taxon>
        <taxon>Panicodae</taxon>
        <taxon>Paniceae</taxon>
        <taxon>Panicinae</taxon>
        <taxon>Panicum</taxon>
        <taxon>Panicum sect. Panicum</taxon>
    </lineage>
</organism>
<keyword evidence="3" id="KW-1185">Reference proteome</keyword>
<dbReference type="EMBL" id="CM009751">
    <property type="protein sequence ID" value="PUZ67060.1"/>
    <property type="molecule type" value="Genomic_DNA"/>
</dbReference>
<feature type="compositionally biased region" description="Polar residues" evidence="1">
    <location>
        <begin position="130"/>
        <end position="139"/>
    </location>
</feature>
<evidence type="ECO:0000256" key="1">
    <source>
        <dbReference type="SAM" id="MobiDB-lite"/>
    </source>
</evidence>
<evidence type="ECO:0000313" key="2">
    <source>
        <dbReference type="EMBL" id="PUZ67060.1"/>
    </source>
</evidence>
<name>A0A2T7EGV7_9POAL</name>
<accession>A0A2T7EGV7</accession>
<feature type="compositionally biased region" description="Low complexity" evidence="1">
    <location>
        <begin position="27"/>
        <end position="39"/>
    </location>
</feature>
<feature type="region of interest" description="Disordered" evidence="1">
    <location>
        <begin position="1"/>
        <end position="140"/>
    </location>
</feature>